<feature type="transmembrane region" description="Helical" evidence="8">
    <location>
        <begin position="213"/>
        <end position="231"/>
    </location>
</feature>
<feature type="transmembrane region" description="Helical" evidence="8">
    <location>
        <begin position="317"/>
        <end position="336"/>
    </location>
</feature>
<feature type="transmembrane region" description="Helical" evidence="8">
    <location>
        <begin position="87"/>
        <end position="104"/>
    </location>
</feature>
<feature type="binding site" evidence="7">
    <location>
        <position position="246"/>
    </location>
    <ligand>
        <name>Mg(2+)</name>
        <dbReference type="ChEBI" id="CHEBI:18420"/>
    </ligand>
</feature>
<keyword evidence="6 8" id="KW-0472">Membrane</keyword>
<reference evidence="9" key="1">
    <citation type="submission" date="2017-02" db="EMBL/GenBank/DDBJ databases">
        <title>Delving into the versatile metabolic prowess of the omnipresent phylum Bacteroidetes.</title>
        <authorList>
            <person name="Nobu M.K."/>
            <person name="Mei R."/>
            <person name="Narihiro T."/>
            <person name="Kuroda K."/>
            <person name="Liu W.-T."/>
        </authorList>
    </citation>
    <scope>NUCLEOTIDE SEQUENCE</scope>
    <source>
        <strain evidence="9">ADurb.Bin280</strain>
    </source>
</reference>
<dbReference type="Proteomes" id="UP000485367">
    <property type="component" value="Unassembled WGS sequence"/>
</dbReference>
<dbReference type="GO" id="GO:0009103">
    <property type="term" value="P:lipopolysaccharide biosynthetic process"/>
    <property type="evidence" value="ECO:0007669"/>
    <property type="project" value="TreeGrafter"/>
</dbReference>
<evidence type="ECO:0000256" key="8">
    <source>
        <dbReference type="SAM" id="Phobius"/>
    </source>
</evidence>
<sequence>MLTFALIAFALSVASSFYLRKFSLEKKIALSVPRKRDVHQKPTPRLGGLAIIASTLITLLLLASFAGDQYRNFGFPFALGGISIDKRLLGIIIASIVLGAVMLRDDIRGVRPSYKLLSQILAALILIATGIGLTYLNNPFGPTIRLDQLAIPVEIADATYRIILFADLFFILWTVLLTNATNFIDGLDGLATTLSIIAGATICAISFSMNDYATATLALIWVGAMLGFLPFNLPFGKGGAMMFLGDTGSQFLGLMLSILTVISGGKLATVMLVFGIVILDALYVIAKRIARRQNPFTTADTTHLHHRFLKAGFSKTATLLIICAISASFGFSALIFEGQSKIVMIGALAILSLALFIGLDLKIKKTNN</sequence>
<feature type="transmembrane region" description="Helical" evidence="8">
    <location>
        <begin position="268"/>
        <end position="286"/>
    </location>
</feature>
<keyword evidence="7" id="KW-0460">Magnesium</keyword>
<dbReference type="GO" id="GO:0036380">
    <property type="term" value="F:UDP-N-acetylglucosamine-undecaprenyl-phosphate N-acetylglucosaminephosphotransferase activity"/>
    <property type="evidence" value="ECO:0007669"/>
    <property type="project" value="UniProtKB-EC"/>
</dbReference>
<dbReference type="InterPro" id="IPR000715">
    <property type="entry name" value="Glycosyl_transferase_4"/>
</dbReference>
<dbReference type="PROSITE" id="PS01348">
    <property type="entry name" value="MRAY_2"/>
    <property type="match status" value="1"/>
</dbReference>
<evidence type="ECO:0000256" key="5">
    <source>
        <dbReference type="ARBA" id="ARBA00022989"/>
    </source>
</evidence>
<evidence type="ECO:0000256" key="2">
    <source>
        <dbReference type="ARBA" id="ARBA00022475"/>
    </source>
</evidence>
<feature type="transmembrane region" description="Helical" evidence="8">
    <location>
        <begin position="158"/>
        <end position="177"/>
    </location>
</feature>
<dbReference type="GO" id="GO:0046872">
    <property type="term" value="F:metal ion binding"/>
    <property type="evidence" value="ECO:0007669"/>
    <property type="project" value="UniProtKB-KW"/>
</dbReference>
<dbReference type="PANTHER" id="PTHR22926">
    <property type="entry name" value="PHOSPHO-N-ACETYLMURAMOYL-PENTAPEPTIDE-TRANSFERASE"/>
    <property type="match status" value="1"/>
</dbReference>
<gene>
    <name evidence="9" type="primary">tagO</name>
    <name evidence="9" type="ORF">BWY43_00020</name>
</gene>
<comment type="caution">
    <text evidence="9">The sequence shown here is derived from an EMBL/GenBank/DDBJ whole genome shotgun (WGS) entry which is preliminary data.</text>
</comment>
<evidence type="ECO:0000256" key="7">
    <source>
        <dbReference type="PIRSR" id="PIRSR600715-1"/>
    </source>
</evidence>
<evidence type="ECO:0000256" key="1">
    <source>
        <dbReference type="ARBA" id="ARBA00004651"/>
    </source>
</evidence>
<accession>A0A1V5SFV3</accession>
<proteinExistence type="predicted"/>
<comment type="subcellular location">
    <subcellularLocation>
        <location evidence="1">Cell membrane</location>
        <topology evidence="1">Multi-pass membrane protein</topology>
    </subcellularLocation>
</comment>
<keyword evidence="4 8" id="KW-0812">Transmembrane</keyword>
<feature type="transmembrane region" description="Helical" evidence="8">
    <location>
        <begin position="243"/>
        <end position="262"/>
    </location>
</feature>
<dbReference type="EMBL" id="MWBO01000003">
    <property type="protein sequence ID" value="OQA53429.1"/>
    <property type="molecule type" value="Genomic_DNA"/>
</dbReference>
<dbReference type="CDD" id="cd06853">
    <property type="entry name" value="GT_WecA_like"/>
    <property type="match status" value="1"/>
</dbReference>
<evidence type="ECO:0000313" key="9">
    <source>
        <dbReference type="EMBL" id="OQA53429.1"/>
    </source>
</evidence>
<feature type="transmembrane region" description="Helical" evidence="8">
    <location>
        <begin position="6"/>
        <end position="24"/>
    </location>
</feature>
<feature type="transmembrane region" description="Helical" evidence="8">
    <location>
        <begin position="342"/>
        <end position="361"/>
    </location>
</feature>
<evidence type="ECO:0000256" key="6">
    <source>
        <dbReference type="ARBA" id="ARBA00023136"/>
    </source>
</evidence>
<keyword evidence="3 9" id="KW-0808">Transferase</keyword>
<keyword evidence="2" id="KW-1003">Cell membrane</keyword>
<organism evidence="9">
    <name type="scientific">candidate division WS2 bacterium ADurb.Bin280</name>
    <dbReference type="NCBI Taxonomy" id="1852829"/>
    <lineage>
        <taxon>Bacteria</taxon>
        <taxon>candidate division WS2</taxon>
    </lineage>
</organism>
<feature type="transmembrane region" description="Helical" evidence="8">
    <location>
        <begin position="189"/>
        <end position="207"/>
    </location>
</feature>
<dbReference type="PANTHER" id="PTHR22926:SF3">
    <property type="entry name" value="UNDECAPRENYL-PHOSPHATE ALPHA-N-ACETYLGLUCOSAMINYL 1-PHOSPHATE TRANSFERASE"/>
    <property type="match status" value="1"/>
</dbReference>
<dbReference type="GO" id="GO:0071555">
    <property type="term" value="P:cell wall organization"/>
    <property type="evidence" value="ECO:0007669"/>
    <property type="project" value="TreeGrafter"/>
</dbReference>
<feature type="transmembrane region" description="Helical" evidence="8">
    <location>
        <begin position="116"/>
        <end position="138"/>
    </location>
</feature>
<keyword evidence="7" id="KW-0479">Metal-binding</keyword>
<feature type="binding site" evidence="7">
    <location>
        <position position="182"/>
    </location>
    <ligand>
        <name>Mg(2+)</name>
        <dbReference type="ChEBI" id="CHEBI:18420"/>
    </ligand>
</feature>
<keyword evidence="5 8" id="KW-1133">Transmembrane helix</keyword>
<feature type="transmembrane region" description="Helical" evidence="8">
    <location>
        <begin position="45"/>
        <end position="67"/>
    </location>
</feature>
<dbReference type="AlphaFoldDB" id="A0A1V5SFV3"/>
<dbReference type="GO" id="GO:0005886">
    <property type="term" value="C:plasma membrane"/>
    <property type="evidence" value="ECO:0007669"/>
    <property type="project" value="UniProtKB-SubCell"/>
</dbReference>
<dbReference type="InterPro" id="IPR018480">
    <property type="entry name" value="PNAcMuramoyl-5peptid_Trfase_CS"/>
</dbReference>
<dbReference type="Pfam" id="PF00953">
    <property type="entry name" value="Glycos_transf_4"/>
    <property type="match status" value="1"/>
</dbReference>
<comment type="cofactor">
    <cofactor evidence="7">
        <name>Mg(2+)</name>
        <dbReference type="ChEBI" id="CHEBI:18420"/>
    </cofactor>
</comment>
<name>A0A1V5SFV3_9BACT</name>
<protein>
    <submittedName>
        <fullName evidence="9">Putative undecaprenyl-phosphate N-acetylglucosaminyl 1-phosphate transferase</fullName>
        <ecNumber evidence="9">2.7.8.33</ecNumber>
    </submittedName>
</protein>
<dbReference type="EC" id="2.7.8.33" evidence="9"/>
<evidence type="ECO:0000256" key="3">
    <source>
        <dbReference type="ARBA" id="ARBA00022679"/>
    </source>
</evidence>
<dbReference type="GO" id="GO:0044038">
    <property type="term" value="P:cell wall macromolecule biosynthetic process"/>
    <property type="evidence" value="ECO:0007669"/>
    <property type="project" value="TreeGrafter"/>
</dbReference>
<evidence type="ECO:0000256" key="4">
    <source>
        <dbReference type="ARBA" id="ARBA00022692"/>
    </source>
</evidence>